<dbReference type="RefSeq" id="WP_147738170.1">
    <property type="nucleotide sequence ID" value="NZ_SAXU01000001.1"/>
</dbReference>
<evidence type="ECO:0000313" key="1">
    <source>
        <dbReference type="EMBL" id="TXJ19852.1"/>
    </source>
</evidence>
<gene>
    <name evidence="1" type="ORF">EPJ79_01455</name>
</gene>
<organism evidence="1 2">
    <name type="scientific">Brachyspira aalborgi</name>
    <dbReference type="NCBI Taxonomy" id="29522"/>
    <lineage>
        <taxon>Bacteria</taxon>
        <taxon>Pseudomonadati</taxon>
        <taxon>Spirochaetota</taxon>
        <taxon>Spirochaetia</taxon>
        <taxon>Brachyspirales</taxon>
        <taxon>Brachyspiraceae</taxon>
        <taxon>Brachyspira</taxon>
    </lineage>
</organism>
<name>A0A5C8D6U7_9SPIR</name>
<dbReference type="EMBL" id="SAXU01000001">
    <property type="protein sequence ID" value="TXJ19852.1"/>
    <property type="molecule type" value="Genomic_DNA"/>
</dbReference>
<accession>A0A5C8D6U7</accession>
<protein>
    <submittedName>
        <fullName evidence="1">Uncharacterized protein</fullName>
    </submittedName>
</protein>
<proteinExistence type="predicted"/>
<reference evidence="1 2" key="1">
    <citation type="journal article" date="1992" name="Lakartidningen">
        <title>[Penicillin V and not amoxicillin is the first choice preparation in acute otitis].</title>
        <authorList>
            <person name="Kamme C."/>
            <person name="Lundgren K."/>
            <person name="Prellner K."/>
        </authorList>
    </citation>
    <scope>NUCLEOTIDE SEQUENCE [LARGE SCALE GENOMIC DNA]</scope>
    <source>
        <strain evidence="1 2">513A</strain>
    </source>
</reference>
<comment type="caution">
    <text evidence="1">The sequence shown here is derived from an EMBL/GenBank/DDBJ whole genome shotgun (WGS) entry which is preliminary data.</text>
</comment>
<sequence length="136" mass="15694">MGYAIIHNYFIGKEDNIHHIYNANIISNVENGIIIRIGETSLCKEITVTENLEHTLWVNSIYLIASDIGVSKNYNCYLYIEYPTEKDKYDGETTIMEYKGYAEENDIIMLSAFIGETVCPDCLERLIQNILRREGE</sequence>
<evidence type="ECO:0000313" key="2">
    <source>
        <dbReference type="Proteomes" id="UP000324638"/>
    </source>
</evidence>
<dbReference type="AlphaFoldDB" id="A0A5C8D6U7"/>
<dbReference type="Proteomes" id="UP000324638">
    <property type="component" value="Unassembled WGS sequence"/>
</dbReference>